<reference evidence="1 2" key="1">
    <citation type="submission" date="2018-01" db="EMBL/GenBank/DDBJ databases">
        <title>Whole genome analyses suggest that Burkholderia sensu lato contains two further novel genera in the rhizoxinica-symbiotica group Mycetohabitans gen. nov., and Trinickia gen. nov.: implications for the evolution of diazotrophy and nodulation in the Burkholderiaceae.</title>
        <authorList>
            <person name="Estrada-de los Santos P."/>
            <person name="Palmer M."/>
            <person name="Chavez-Ramirez B."/>
            <person name="Beukes C."/>
            <person name="Steenkamp E.T."/>
            <person name="Hirsch A.M."/>
            <person name="Manyaka P."/>
            <person name="Maluk M."/>
            <person name="Lafos M."/>
            <person name="Crook M."/>
            <person name="Gross E."/>
            <person name="Simon M.F."/>
            <person name="Bueno dos Reis Junior F."/>
            <person name="Poole P.S."/>
            <person name="Venter S.N."/>
            <person name="James E.K."/>
        </authorList>
    </citation>
    <scope>NUCLEOTIDE SEQUENCE [LARGE SCALE GENOMIC DNA]</scope>
    <source>
        <strain evidence="1 2">GP25-8</strain>
    </source>
</reference>
<organism evidence="1 2">
    <name type="scientific">Trinickia soli</name>
    <dbReference type="NCBI Taxonomy" id="380675"/>
    <lineage>
        <taxon>Bacteria</taxon>
        <taxon>Pseudomonadati</taxon>
        <taxon>Pseudomonadota</taxon>
        <taxon>Betaproteobacteria</taxon>
        <taxon>Burkholderiales</taxon>
        <taxon>Burkholderiaceae</taxon>
        <taxon>Trinickia</taxon>
    </lineage>
</organism>
<dbReference type="AlphaFoldDB" id="A0A2N7VT38"/>
<comment type="caution">
    <text evidence="1">The sequence shown here is derived from an EMBL/GenBank/DDBJ whole genome shotgun (WGS) entry which is preliminary data.</text>
</comment>
<dbReference type="EMBL" id="PNYB01000019">
    <property type="protein sequence ID" value="PMS20292.1"/>
    <property type="molecule type" value="Genomic_DNA"/>
</dbReference>
<proteinExistence type="predicted"/>
<evidence type="ECO:0000313" key="2">
    <source>
        <dbReference type="Proteomes" id="UP000235347"/>
    </source>
</evidence>
<accession>A0A2N7VT38</accession>
<keyword evidence="2" id="KW-1185">Reference proteome</keyword>
<protein>
    <submittedName>
        <fullName evidence="1">Uncharacterized protein</fullName>
    </submittedName>
</protein>
<evidence type="ECO:0000313" key="1">
    <source>
        <dbReference type="EMBL" id="PMS20292.1"/>
    </source>
</evidence>
<dbReference type="Proteomes" id="UP000235347">
    <property type="component" value="Unassembled WGS sequence"/>
</dbReference>
<sequence length="81" mass="8346">MTLADYPATSTQTPATAAARWLGQCTDKQIAAGRTTKPGGAFDRITSIAAGLCRSAESPPPASARSIVVSHASHSFASRPF</sequence>
<name>A0A2N7VT38_9BURK</name>
<gene>
    <name evidence="1" type="ORF">C0Z19_20515</name>
</gene>